<dbReference type="PANTHER" id="PTHR15830:SF10">
    <property type="entry name" value="TELOMERE LENGTH REGULATION PROTEIN TEL2 HOMOLOG"/>
    <property type="match status" value="1"/>
</dbReference>
<reference evidence="4 5" key="1">
    <citation type="submission" date="2024-02" db="EMBL/GenBank/DDBJ databases">
        <title>De novo assembly and annotation of 12 fungi associated with fruit tree decline syndrome in Ontario, Canada.</title>
        <authorList>
            <person name="Sulman M."/>
            <person name="Ellouze W."/>
            <person name="Ilyukhin E."/>
        </authorList>
    </citation>
    <scope>NUCLEOTIDE SEQUENCE [LARGE SCALE GENOMIC DNA]</scope>
    <source>
        <strain evidence="4 5">M1-105</strain>
    </source>
</reference>
<feature type="domain" description="Telomere length regulation protein conserved" evidence="3">
    <location>
        <begin position="252"/>
        <end position="363"/>
    </location>
</feature>
<keyword evidence="5" id="KW-1185">Reference proteome</keyword>
<evidence type="ECO:0000313" key="5">
    <source>
        <dbReference type="Proteomes" id="UP001521116"/>
    </source>
</evidence>
<protein>
    <submittedName>
        <fullName evidence="4">Telomere binding protein</fullName>
    </submittedName>
</protein>
<comment type="caution">
    <text evidence="4">The sequence shown here is derived from an EMBL/GenBank/DDBJ whole genome shotgun (WGS) entry which is preliminary data.</text>
</comment>
<dbReference type="PANTHER" id="PTHR15830">
    <property type="entry name" value="TELOMERE LENGTH REGULATION PROTEIN TEL2 FAMILY MEMBER"/>
    <property type="match status" value="1"/>
</dbReference>
<dbReference type="EMBL" id="JAJVDC020000010">
    <property type="protein sequence ID" value="KAL1635545.1"/>
    <property type="molecule type" value="Genomic_DNA"/>
</dbReference>
<dbReference type="InterPro" id="IPR019337">
    <property type="entry name" value="Telomere_length_regulation_dom"/>
</dbReference>
<gene>
    <name evidence="4" type="primary">TEL2</name>
    <name evidence="4" type="ORF">SLS56_001596</name>
</gene>
<feature type="region of interest" description="Disordered" evidence="2">
    <location>
        <begin position="170"/>
        <end position="248"/>
    </location>
</feature>
<evidence type="ECO:0000256" key="1">
    <source>
        <dbReference type="ARBA" id="ARBA00006133"/>
    </source>
</evidence>
<dbReference type="InterPro" id="IPR038528">
    <property type="entry name" value="TEL2_C_sf"/>
</dbReference>
<accession>A0ABR3T7N4</accession>
<evidence type="ECO:0000256" key="2">
    <source>
        <dbReference type="SAM" id="MobiDB-lite"/>
    </source>
</evidence>
<dbReference type="InterPro" id="IPR051970">
    <property type="entry name" value="TEL2_Regulation"/>
</dbReference>
<dbReference type="Gene3D" id="1.25.40.720">
    <property type="entry name" value="Telomere length regulation protein 2, C-terminal domain"/>
    <property type="match status" value="2"/>
</dbReference>
<evidence type="ECO:0000259" key="3">
    <source>
        <dbReference type="Pfam" id="PF10193"/>
    </source>
</evidence>
<organism evidence="4 5">
    <name type="scientific">Neofusicoccum ribis</name>
    <dbReference type="NCBI Taxonomy" id="45134"/>
    <lineage>
        <taxon>Eukaryota</taxon>
        <taxon>Fungi</taxon>
        <taxon>Dikarya</taxon>
        <taxon>Ascomycota</taxon>
        <taxon>Pezizomycotina</taxon>
        <taxon>Dothideomycetes</taxon>
        <taxon>Dothideomycetes incertae sedis</taxon>
        <taxon>Botryosphaeriales</taxon>
        <taxon>Botryosphaeriaceae</taxon>
        <taxon>Neofusicoccum</taxon>
    </lineage>
</organism>
<sequence length="596" mass="66376">MLQKLRTHEQRQYLFSFLNILSKRILAGPQVHEKDPGVASKKSSSSAALLQAVTSSSDALKESLVAWLISPQSGNSSVSFATRRVAIATLQSDEDRMCKVMERSMEQFGDELFIKHTPILQQEAVAISELVDKPENRLKFDIPETESAEANWYRQLVNVHDAVGSIQDFEQPAKDHTAPRSVDPHLGAKGTQRVQKTQAESKKKPASGLRIIEIIDDSGEDDDLIPYAKPDSDPEDESEDPTQVTRNKPTAPVYIRDLLAGIREHEDYDRHQLALSTAASLIRRKTNFGKEVKDNVEELASVLIGLNDQLDLENFQEMRQQALIAVVLAEPAEAGPFLVRSFYAGDYSFSQRVAILTAIGLGAREMAGFKDAMEASRSLTGPGHEFPTKMLPEKLHRIYSADQNPVDAITNQLKQTMISPLAVNAADKVTGPNALKVRTFSSRMEVEKKRKVITNELAKVVAQSFFFPLTGGWWTHAKTLGTSNIYYSPMILPIFLKTLAILLHSSGTSTLSLPQMTSELWDLLLSVRTPALTDAAILESVLFAFLTLLEVNEDQQRLVQEHSKELLETQEWVKLVFDRTGGGSDEEERQNHQTNS</sequence>
<feature type="compositionally biased region" description="Acidic residues" evidence="2">
    <location>
        <begin position="214"/>
        <end position="224"/>
    </location>
</feature>
<dbReference type="Pfam" id="PF10193">
    <property type="entry name" value="Telomere_reg-2"/>
    <property type="match status" value="1"/>
</dbReference>
<name>A0ABR3T7N4_9PEZI</name>
<comment type="similarity">
    <text evidence="1">Belongs to the TEL2 family.</text>
</comment>
<dbReference type="Proteomes" id="UP001521116">
    <property type="component" value="Unassembled WGS sequence"/>
</dbReference>
<evidence type="ECO:0000313" key="4">
    <source>
        <dbReference type="EMBL" id="KAL1635545.1"/>
    </source>
</evidence>
<proteinExistence type="inferred from homology"/>